<evidence type="ECO:0000256" key="1">
    <source>
        <dbReference type="PROSITE-ProRule" id="PRU00047"/>
    </source>
</evidence>
<reference evidence="4" key="1">
    <citation type="submission" date="2020-05" db="EMBL/GenBank/DDBJ databases">
        <title>Mycena genomes resolve the evolution of fungal bioluminescence.</title>
        <authorList>
            <person name="Tsai I.J."/>
        </authorList>
    </citation>
    <scope>NUCLEOTIDE SEQUENCE</scope>
    <source>
        <strain evidence="4">CCC161011</strain>
    </source>
</reference>
<feature type="compositionally biased region" description="Pro residues" evidence="2">
    <location>
        <begin position="9"/>
        <end position="23"/>
    </location>
</feature>
<dbReference type="InterPro" id="IPR001878">
    <property type="entry name" value="Znf_CCHC"/>
</dbReference>
<dbReference type="AlphaFoldDB" id="A0A8H7CI52"/>
<feature type="compositionally biased region" description="Low complexity" evidence="2">
    <location>
        <begin position="314"/>
        <end position="336"/>
    </location>
</feature>
<evidence type="ECO:0000259" key="3">
    <source>
        <dbReference type="PROSITE" id="PS50158"/>
    </source>
</evidence>
<keyword evidence="1" id="KW-0862">Zinc</keyword>
<comment type="caution">
    <text evidence="4">The sequence shown here is derived from an EMBL/GenBank/DDBJ whole genome shotgun (WGS) entry which is preliminary data.</text>
</comment>
<dbReference type="PROSITE" id="PS50158">
    <property type="entry name" value="ZF_CCHC"/>
    <property type="match status" value="1"/>
</dbReference>
<keyword evidence="5" id="KW-1185">Reference proteome</keyword>
<dbReference type="GO" id="GO:0003676">
    <property type="term" value="F:nucleic acid binding"/>
    <property type="evidence" value="ECO:0007669"/>
    <property type="project" value="InterPro"/>
</dbReference>
<proteinExistence type="predicted"/>
<evidence type="ECO:0000256" key="2">
    <source>
        <dbReference type="SAM" id="MobiDB-lite"/>
    </source>
</evidence>
<sequence>MTCTSARPSAPPAPAPAPGPPPPRKNELIVALDKQDGLLALPGAAIKERLEAALSATGVPKLGEAKVRGVKVFGRSRLLVATEDEKTTALLRQSASHWTPKLSKSSQLVVPRFLVVVNSVPRTFKPDGPHAAQEIYAHNRGAIADPSVITEVRWLNPKALRDPSKKASSLLITLSDIVSADRCISQTLAIESSLCPTHQYEEPPTQCYNCQQYGHTQHQCKDKTPTCARCSGPHRTSACPCATSKTKCAAGKRCDHFSPRCAVCKGSHTSYHRDCPTRIKERDQQRAHLSGRIFFDPNFDPLAPANREFPVEAPAPLSSLPSPALSDSSLPSVSSS</sequence>
<gene>
    <name evidence="4" type="ORF">MVEN_02175000</name>
</gene>
<feature type="domain" description="CCHC-type" evidence="3">
    <location>
        <begin position="207"/>
        <end position="222"/>
    </location>
</feature>
<dbReference type="OrthoDB" id="3060507at2759"/>
<accession>A0A8H7CI52</accession>
<keyword evidence="1" id="KW-0863">Zinc-finger</keyword>
<feature type="region of interest" description="Disordered" evidence="2">
    <location>
        <begin position="305"/>
        <end position="336"/>
    </location>
</feature>
<protein>
    <recommendedName>
        <fullName evidence="3">CCHC-type domain-containing protein</fullName>
    </recommendedName>
</protein>
<name>A0A8H7CI52_9AGAR</name>
<evidence type="ECO:0000313" key="5">
    <source>
        <dbReference type="Proteomes" id="UP000620124"/>
    </source>
</evidence>
<evidence type="ECO:0000313" key="4">
    <source>
        <dbReference type="EMBL" id="KAF7336268.1"/>
    </source>
</evidence>
<dbReference type="Proteomes" id="UP000620124">
    <property type="component" value="Unassembled WGS sequence"/>
</dbReference>
<organism evidence="4 5">
    <name type="scientific">Mycena venus</name>
    <dbReference type="NCBI Taxonomy" id="2733690"/>
    <lineage>
        <taxon>Eukaryota</taxon>
        <taxon>Fungi</taxon>
        <taxon>Dikarya</taxon>
        <taxon>Basidiomycota</taxon>
        <taxon>Agaricomycotina</taxon>
        <taxon>Agaricomycetes</taxon>
        <taxon>Agaricomycetidae</taxon>
        <taxon>Agaricales</taxon>
        <taxon>Marasmiineae</taxon>
        <taxon>Mycenaceae</taxon>
        <taxon>Mycena</taxon>
    </lineage>
</organism>
<keyword evidence="1" id="KW-0479">Metal-binding</keyword>
<dbReference type="GO" id="GO:0008270">
    <property type="term" value="F:zinc ion binding"/>
    <property type="evidence" value="ECO:0007669"/>
    <property type="project" value="UniProtKB-KW"/>
</dbReference>
<dbReference type="EMBL" id="JACAZI010000023">
    <property type="protein sequence ID" value="KAF7336268.1"/>
    <property type="molecule type" value="Genomic_DNA"/>
</dbReference>
<feature type="region of interest" description="Disordered" evidence="2">
    <location>
        <begin position="1"/>
        <end position="25"/>
    </location>
</feature>